<evidence type="ECO:0000313" key="1">
    <source>
        <dbReference type="EMBL" id="CAI2193336.1"/>
    </source>
</evidence>
<protein>
    <submittedName>
        <fullName evidence="1">13391_t:CDS:1</fullName>
    </submittedName>
</protein>
<dbReference type="GO" id="GO:0003676">
    <property type="term" value="F:nucleic acid binding"/>
    <property type="evidence" value="ECO:0007669"/>
    <property type="project" value="InterPro"/>
</dbReference>
<dbReference type="AlphaFoldDB" id="A0A9W4WXN5"/>
<dbReference type="Proteomes" id="UP001153678">
    <property type="component" value="Unassembled WGS sequence"/>
</dbReference>
<dbReference type="OrthoDB" id="2416077at2759"/>
<accession>A0A9W4WXN5</accession>
<name>A0A9W4WXN5_9GLOM</name>
<sequence length="85" mass="10187">AKKKNWVEKWKQVVWSDELRFTLFQLDSQARVLKSHEEAYNEYCIQSTIMFWGCFGWHEVKPLVVMEGNIDSDKYVNILANQFIQ</sequence>
<dbReference type="InterPro" id="IPR036397">
    <property type="entry name" value="RNaseH_sf"/>
</dbReference>
<comment type="caution">
    <text evidence="1">The sequence shown here is derived from an EMBL/GenBank/DDBJ whole genome shotgun (WGS) entry which is preliminary data.</text>
</comment>
<gene>
    <name evidence="1" type="ORF">FWILDA_LOCUS16024</name>
</gene>
<dbReference type="Gene3D" id="3.30.420.10">
    <property type="entry name" value="Ribonuclease H-like superfamily/Ribonuclease H"/>
    <property type="match status" value="1"/>
</dbReference>
<feature type="non-terminal residue" evidence="1">
    <location>
        <position position="1"/>
    </location>
</feature>
<organism evidence="1 2">
    <name type="scientific">Funneliformis geosporum</name>
    <dbReference type="NCBI Taxonomy" id="1117311"/>
    <lineage>
        <taxon>Eukaryota</taxon>
        <taxon>Fungi</taxon>
        <taxon>Fungi incertae sedis</taxon>
        <taxon>Mucoromycota</taxon>
        <taxon>Glomeromycotina</taxon>
        <taxon>Glomeromycetes</taxon>
        <taxon>Glomerales</taxon>
        <taxon>Glomeraceae</taxon>
        <taxon>Funneliformis</taxon>
    </lineage>
</organism>
<keyword evidence="2" id="KW-1185">Reference proteome</keyword>
<proteinExistence type="predicted"/>
<reference evidence="1" key="1">
    <citation type="submission" date="2022-08" db="EMBL/GenBank/DDBJ databases">
        <authorList>
            <person name="Kallberg Y."/>
            <person name="Tangrot J."/>
            <person name="Rosling A."/>
        </authorList>
    </citation>
    <scope>NUCLEOTIDE SEQUENCE</scope>
    <source>
        <strain evidence="1">Wild A</strain>
    </source>
</reference>
<evidence type="ECO:0000313" key="2">
    <source>
        <dbReference type="Proteomes" id="UP001153678"/>
    </source>
</evidence>
<dbReference type="EMBL" id="CAMKVN010009409">
    <property type="protein sequence ID" value="CAI2193336.1"/>
    <property type="molecule type" value="Genomic_DNA"/>
</dbReference>